<feature type="domain" description="N-acetyltransferase" evidence="1">
    <location>
        <begin position="1"/>
        <end position="139"/>
    </location>
</feature>
<protein>
    <submittedName>
        <fullName evidence="2">Putative acetyltransferase</fullName>
    </submittedName>
</protein>
<evidence type="ECO:0000313" key="3">
    <source>
        <dbReference type="Proteomes" id="UP000032305"/>
    </source>
</evidence>
<dbReference type="Proteomes" id="UP000032305">
    <property type="component" value="Unassembled WGS sequence"/>
</dbReference>
<organism evidence="2 3">
    <name type="scientific">Sphingomonas parapaucimobilis NBRC 15100</name>
    <dbReference type="NCBI Taxonomy" id="1219049"/>
    <lineage>
        <taxon>Bacteria</taxon>
        <taxon>Pseudomonadati</taxon>
        <taxon>Pseudomonadota</taxon>
        <taxon>Alphaproteobacteria</taxon>
        <taxon>Sphingomonadales</taxon>
        <taxon>Sphingomonadaceae</taxon>
        <taxon>Sphingomonas</taxon>
    </lineage>
</organism>
<dbReference type="Gene3D" id="3.40.630.90">
    <property type="match status" value="1"/>
</dbReference>
<dbReference type="InterPro" id="IPR000182">
    <property type="entry name" value="GNAT_dom"/>
</dbReference>
<name>A0A0A1W7T7_9SPHN</name>
<proteinExistence type="predicted"/>
<dbReference type="PANTHER" id="PTHR47237:SF2">
    <property type="entry name" value="BLL4206 PROTEIN"/>
    <property type="match status" value="1"/>
</dbReference>
<dbReference type="CDD" id="cd04301">
    <property type="entry name" value="NAT_SF"/>
    <property type="match status" value="1"/>
</dbReference>
<keyword evidence="2" id="KW-0808">Transferase</keyword>
<dbReference type="AlphaFoldDB" id="A0A0A1W7T7"/>
<dbReference type="Pfam" id="PF13673">
    <property type="entry name" value="Acetyltransf_10"/>
    <property type="match status" value="1"/>
</dbReference>
<sequence>MRLRAMTLRDVASLHVLAKAEQWPHRAEDLADMLAVGTGTVAELDGEIVGTTMWWRAGPKTATLGMVIVSRRHRGAGLGRIIMDSVLDQIAAELGPDAAIVLNATEEGLPLYRKLGFRGIGEILQHQGAAFQAPLVPLEAGERIRPMGERDGAVVDVLVHAATGLDRPPVMTLLREKAHGVVLTHGDAVTGAALFRRFGRGYVVGPVIAPDATRAKALIAQWIGSRSGEFIRLDIHGNSSLGPWLEELGLVQVGRVVTMVRGAEPPAAVPGQAFAIVSQALC</sequence>
<dbReference type="InterPro" id="IPR016181">
    <property type="entry name" value="Acyl_CoA_acyltransferase"/>
</dbReference>
<dbReference type="InterPro" id="IPR052729">
    <property type="entry name" value="Acyl/Acetyltrans_Enzymes"/>
</dbReference>
<dbReference type="InterPro" id="IPR041496">
    <property type="entry name" value="YitH/HolE_GNAT"/>
</dbReference>
<dbReference type="Gene3D" id="3.40.630.30">
    <property type="match status" value="1"/>
</dbReference>
<accession>A0A0A1W7T7</accession>
<dbReference type="eggNOG" id="COG0456">
    <property type="taxonomic scope" value="Bacteria"/>
</dbReference>
<dbReference type="PANTHER" id="PTHR47237">
    <property type="entry name" value="SLL0310 PROTEIN"/>
    <property type="match status" value="1"/>
</dbReference>
<dbReference type="EMBL" id="BBPI01000064">
    <property type="protein sequence ID" value="GAM01520.1"/>
    <property type="molecule type" value="Genomic_DNA"/>
</dbReference>
<dbReference type="PROSITE" id="PS51186">
    <property type="entry name" value="GNAT"/>
    <property type="match status" value="1"/>
</dbReference>
<reference evidence="2 3" key="1">
    <citation type="submission" date="2014-11" db="EMBL/GenBank/DDBJ databases">
        <title>Whole genome shotgun sequence of Sphingomonas parapaucimobilis NBRC 15100.</title>
        <authorList>
            <person name="Katano-Makiyama Y."/>
            <person name="Hosoyama A."/>
            <person name="Hashimoto M."/>
            <person name="Hosoyama Y."/>
            <person name="Noguchi M."/>
            <person name="Numata M."/>
            <person name="Tsuchikane K."/>
            <person name="Hirakata S."/>
            <person name="Uohara A."/>
            <person name="Shimodaira J."/>
            <person name="Ohji S."/>
            <person name="Ichikawa N."/>
            <person name="Kimura A."/>
            <person name="Yamazoe A."/>
            <person name="Fujita N."/>
        </authorList>
    </citation>
    <scope>NUCLEOTIDE SEQUENCE [LARGE SCALE GENOMIC DNA]</scope>
    <source>
        <strain evidence="2 3">NBRC 15100</strain>
    </source>
</reference>
<keyword evidence="3" id="KW-1185">Reference proteome</keyword>
<comment type="caution">
    <text evidence="2">The sequence shown here is derived from an EMBL/GenBank/DDBJ whole genome shotgun (WGS) entry which is preliminary data.</text>
</comment>
<dbReference type="Pfam" id="PF18014">
    <property type="entry name" value="Acetyltransf_18"/>
    <property type="match status" value="1"/>
</dbReference>
<evidence type="ECO:0000313" key="2">
    <source>
        <dbReference type="EMBL" id="GAM01520.1"/>
    </source>
</evidence>
<dbReference type="SUPFAM" id="SSF55729">
    <property type="entry name" value="Acyl-CoA N-acyltransferases (Nat)"/>
    <property type="match status" value="1"/>
</dbReference>
<gene>
    <name evidence="2" type="ORF">SP5_064_00530</name>
</gene>
<dbReference type="GO" id="GO:0016747">
    <property type="term" value="F:acyltransferase activity, transferring groups other than amino-acyl groups"/>
    <property type="evidence" value="ECO:0007669"/>
    <property type="project" value="InterPro"/>
</dbReference>
<evidence type="ECO:0000259" key="1">
    <source>
        <dbReference type="PROSITE" id="PS51186"/>
    </source>
</evidence>